<dbReference type="GO" id="GO:0004674">
    <property type="term" value="F:protein serine/threonine kinase activity"/>
    <property type="evidence" value="ECO:0007669"/>
    <property type="project" value="UniProtKB-KW"/>
</dbReference>
<accession>A0A445BES0</accession>
<dbReference type="Proteomes" id="UP000289738">
    <property type="component" value="Chromosome A09"/>
</dbReference>
<evidence type="ECO:0000256" key="15">
    <source>
        <dbReference type="SAM" id="SignalP"/>
    </source>
</evidence>
<feature type="domain" description="Protein kinase" evidence="16">
    <location>
        <begin position="765"/>
        <end position="1054"/>
    </location>
</feature>
<keyword evidence="18" id="KW-1185">Reference proteome</keyword>
<feature type="domain" description="Protein kinase" evidence="16">
    <location>
        <begin position="312"/>
        <end position="671"/>
    </location>
</feature>
<keyword evidence="11" id="KW-0325">Glycoprotein</keyword>
<feature type="compositionally biased region" description="Basic and acidic residues" evidence="13">
    <location>
        <begin position="1038"/>
        <end position="1054"/>
    </location>
</feature>
<dbReference type="GO" id="GO:0005524">
    <property type="term" value="F:ATP binding"/>
    <property type="evidence" value="ECO:0007669"/>
    <property type="project" value="UniProtKB-UniRule"/>
</dbReference>
<evidence type="ECO:0000313" key="18">
    <source>
        <dbReference type="Proteomes" id="UP000289738"/>
    </source>
</evidence>
<evidence type="ECO:0000256" key="6">
    <source>
        <dbReference type="ARBA" id="ARBA00022741"/>
    </source>
</evidence>
<keyword evidence="7" id="KW-0418">Kinase</keyword>
<evidence type="ECO:0000256" key="9">
    <source>
        <dbReference type="ARBA" id="ARBA00022989"/>
    </source>
</evidence>
<protein>
    <recommendedName>
        <fullName evidence="16">Protein kinase domain-containing protein</fullName>
    </recommendedName>
</protein>
<evidence type="ECO:0000256" key="14">
    <source>
        <dbReference type="SAM" id="Phobius"/>
    </source>
</evidence>
<dbReference type="Gene3D" id="1.10.510.10">
    <property type="entry name" value="Transferase(Phosphotransferase) domain 1"/>
    <property type="match status" value="1"/>
</dbReference>
<dbReference type="InterPro" id="IPR011009">
    <property type="entry name" value="Kinase-like_dom_sf"/>
</dbReference>
<dbReference type="SMART" id="SM00220">
    <property type="entry name" value="S_TKc"/>
    <property type="match status" value="1"/>
</dbReference>
<feature type="transmembrane region" description="Helical" evidence="14">
    <location>
        <begin position="706"/>
        <end position="725"/>
    </location>
</feature>
<dbReference type="PANTHER" id="PTHR46008">
    <property type="entry name" value="LEAF RUST 10 DISEASE-RESISTANCE LOCUS RECEPTOR-LIKE PROTEIN KINASE-LIKE 1.4"/>
    <property type="match status" value="1"/>
</dbReference>
<feature type="transmembrane region" description="Helical" evidence="14">
    <location>
        <begin position="248"/>
        <end position="270"/>
    </location>
</feature>
<keyword evidence="5 15" id="KW-0732">Signal</keyword>
<dbReference type="AlphaFoldDB" id="A0A445BES0"/>
<dbReference type="Gene3D" id="3.30.200.20">
    <property type="entry name" value="Phosphorylase Kinase, domain 1"/>
    <property type="match status" value="2"/>
</dbReference>
<evidence type="ECO:0000256" key="5">
    <source>
        <dbReference type="ARBA" id="ARBA00022729"/>
    </source>
</evidence>
<keyword evidence="2" id="KW-0723">Serine/threonine-protein kinase</keyword>
<keyword evidence="10 14" id="KW-0472">Membrane</keyword>
<comment type="caution">
    <text evidence="17">The sequence shown here is derived from an EMBL/GenBank/DDBJ whole genome shotgun (WGS) entry which is preliminary data.</text>
</comment>
<dbReference type="InterPro" id="IPR017441">
    <property type="entry name" value="Protein_kinase_ATP_BS"/>
</dbReference>
<feature type="binding site" evidence="12">
    <location>
        <position position="793"/>
    </location>
    <ligand>
        <name>ATP</name>
        <dbReference type="ChEBI" id="CHEBI:30616"/>
    </ligand>
</feature>
<dbReference type="InterPro" id="IPR000719">
    <property type="entry name" value="Prot_kinase_dom"/>
</dbReference>
<feature type="compositionally biased region" description="Polar residues" evidence="13">
    <location>
        <begin position="1086"/>
        <end position="1116"/>
    </location>
</feature>
<feature type="binding site" evidence="12">
    <location>
        <position position="340"/>
    </location>
    <ligand>
        <name>ATP</name>
        <dbReference type="ChEBI" id="CHEBI:30616"/>
    </ligand>
</feature>
<proteinExistence type="predicted"/>
<keyword evidence="8 12" id="KW-0067">ATP-binding</keyword>
<evidence type="ECO:0000256" key="1">
    <source>
        <dbReference type="ARBA" id="ARBA00004167"/>
    </source>
</evidence>
<name>A0A445BES0_ARAHY</name>
<dbReference type="PROSITE" id="PS00108">
    <property type="entry name" value="PROTEIN_KINASE_ST"/>
    <property type="match status" value="1"/>
</dbReference>
<gene>
    <name evidence="17" type="ORF">Ahy_A09g042079</name>
</gene>
<feature type="region of interest" description="Disordered" evidence="13">
    <location>
        <begin position="1038"/>
        <end position="1116"/>
    </location>
</feature>
<dbReference type="FunFam" id="1.10.510.10:FF:000161">
    <property type="entry name" value="Wall-associated receptor kinase-like 20"/>
    <property type="match status" value="1"/>
</dbReference>
<dbReference type="InterPro" id="IPR001245">
    <property type="entry name" value="Ser-Thr/Tyr_kinase_cat_dom"/>
</dbReference>
<dbReference type="STRING" id="3818.A0A445BES0"/>
<dbReference type="EMBL" id="SDMP01000009">
    <property type="protein sequence ID" value="RYR37149.1"/>
    <property type="molecule type" value="Genomic_DNA"/>
</dbReference>
<reference evidence="17 18" key="1">
    <citation type="submission" date="2019-01" db="EMBL/GenBank/DDBJ databases">
        <title>Sequencing of cultivated peanut Arachis hypogaea provides insights into genome evolution and oil improvement.</title>
        <authorList>
            <person name="Chen X."/>
        </authorList>
    </citation>
    <scope>NUCLEOTIDE SEQUENCE [LARGE SCALE GENOMIC DNA]</scope>
    <source>
        <strain evidence="18">cv. Fuhuasheng</strain>
        <tissue evidence="17">Leaves</tissue>
    </source>
</reference>
<dbReference type="PROSITE" id="PS00107">
    <property type="entry name" value="PROTEIN_KINASE_ATP"/>
    <property type="match status" value="2"/>
</dbReference>
<evidence type="ECO:0000259" key="16">
    <source>
        <dbReference type="PROSITE" id="PS50011"/>
    </source>
</evidence>
<evidence type="ECO:0000256" key="13">
    <source>
        <dbReference type="SAM" id="MobiDB-lite"/>
    </source>
</evidence>
<feature type="chain" id="PRO_5019411956" description="Protein kinase domain-containing protein" evidence="15">
    <location>
        <begin position="24"/>
        <end position="1116"/>
    </location>
</feature>
<dbReference type="Pfam" id="PF07714">
    <property type="entry name" value="PK_Tyr_Ser-Thr"/>
    <property type="match status" value="2"/>
</dbReference>
<evidence type="ECO:0000256" key="12">
    <source>
        <dbReference type="PROSITE-ProRule" id="PRU10141"/>
    </source>
</evidence>
<keyword evidence="9 14" id="KW-1133">Transmembrane helix</keyword>
<keyword evidence="6 12" id="KW-0547">Nucleotide-binding</keyword>
<evidence type="ECO:0000256" key="7">
    <source>
        <dbReference type="ARBA" id="ARBA00022777"/>
    </source>
</evidence>
<dbReference type="PANTHER" id="PTHR46008:SF2">
    <property type="entry name" value="LEAF RUST 10 DISEASE-RESISTANCE LOCUS RECEPTOR-LIKE PROTEIN KINASE-LIKE 1.4"/>
    <property type="match status" value="1"/>
</dbReference>
<organism evidence="17 18">
    <name type="scientific">Arachis hypogaea</name>
    <name type="common">Peanut</name>
    <dbReference type="NCBI Taxonomy" id="3818"/>
    <lineage>
        <taxon>Eukaryota</taxon>
        <taxon>Viridiplantae</taxon>
        <taxon>Streptophyta</taxon>
        <taxon>Embryophyta</taxon>
        <taxon>Tracheophyta</taxon>
        <taxon>Spermatophyta</taxon>
        <taxon>Magnoliopsida</taxon>
        <taxon>eudicotyledons</taxon>
        <taxon>Gunneridae</taxon>
        <taxon>Pentapetalae</taxon>
        <taxon>rosids</taxon>
        <taxon>fabids</taxon>
        <taxon>Fabales</taxon>
        <taxon>Fabaceae</taxon>
        <taxon>Papilionoideae</taxon>
        <taxon>50 kb inversion clade</taxon>
        <taxon>dalbergioids sensu lato</taxon>
        <taxon>Dalbergieae</taxon>
        <taxon>Pterocarpus clade</taxon>
        <taxon>Arachis</taxon>
    </lineage>
</organism>
<comment type="subcellular location">
    <subcellularLocation>
        <location evidence="1">Membrane</location>
        <topology evidence="1">Single-pass membrane protein</topology>
    </subcellularLocation>
</comment>
<feature type="signal peptide" evidence="15">
    <location>
        <begin position="1"/>
        <end position="23"/>
    </location>
</feature>
<evidence type="ECO:0000256" key="3">
    <source>
        <dbReference type="ARBA" id="ARBA00022679"/>
    </source>
</evidence>
<evidence type="ECO:0000256" key="8">
    <source>
        <dbReference type="ARBA" id="ARBA00022840"/>
    </source>
</evidence>
<evidence type="ECO:0000256" key="10">
    <source>
        <dbReference type="ARBA" id="ARBA00023136"/>
    </source>
</evidence>
<dbReference type="InterPro" id="IPR008271">
    <property type="entry name" value="Ser/Thr_kinase_AS"/>
</dbReference>
<keyword evidence="4 14" id="KW-0812">Transmembrane</keyword>
<evidence type="ECO:0000313" key="17">
    <source>
        <dbReference type="EMBL" id="RYR37149.1"/>
    </source>
</evidence>
<evidence type="ECO:0000256" key="2">
    <source>
        <dbReference type="ARBA" id="ARBA00022527"/>
    </source>
</evidence>
<dbReference type="PROSITE" id="PS50011">
    <property type="entry name" value="PROTEIN_KINASE_DOM"/>
    <property type="match status" value="2"/>
</dbReference>
<evidence type="ECO:0000256" key="11">
    <source>
        <dbReference type="ARBA" id="ARBA00023180"/>
    </source>
</evidence>
<dbReference type="GO" id="GO:0005886">
    <property type="term" value="C:plasma membrane"/>
    <property type="evidence" value="ECO:0007669"/>
    <property type="project" value="UniProtKB-ARBA"/>
</dbReference>
<dbReference type="SUPFAM" id="SSF56112">
    <property type="entry name" value="Protein kinase-like (PK-like)"/>
    <property type="match status" value="2"/>
</dbReference>
<evidence type="ECO:0000256" key="4">
    <source>
        <dbReference type="ARBA" id="ARBA00022692"/>
    </source>
</evidence>
<keyword evidence="3" id="KW-0808">Transferase</keyword>
<sequence>MAPPFTLVSSLVILCKYVVLVMAQEDKCPASFKCGELGTIGFPLTTTQHPHCGVLPIHGCKDPNANKTIQLTHLPTTSRFVVKSVNHNNATIIVRDETLRDYLRSKSCKTFSNNYFALSLNSPLGSVRIVNNVTLFRCNHSVNVSVTIPHNIYNYTECNEYSVYYGPPIGNPQGFSAGPLAACSKIQLALKDNSDTSDPFSFLSDNILIHVLLSDDCTKCIAHTRGHCQLDIHGKFYCLRLRDRNLPWKLALGIGLPGFIIIVLLLFIWLRKPKGGPDFHSNPQEAETESDKVYFGVPVFSYKDLQVATKYFDNSGLIGDGGFGTVYYGKLRDGREVAIKRLYEHNYRRAEQFMNEVQILTLVRHTNLVSLYGCTSRELLLVYEYIQNCALSELVDLSLGFDSDIEIKDKIAWVAELAFQCLQRDRELRPSMEKVLKMLIKIESGMGRDENMIEVDVHPPPSSPSSPDLDENEIEVFETMVLPPSPKCPSSFECGSFGTIKFPFTDSRHPHCGVMPIHGCDDPNPDALKTIQLTNTTRFTVLYVEPHTITIKDINLYDYLRSKSCKTFSNNITLPQIPTSPLGSFYIKYNITLFRCNKSLTLNLSRRFHNYRECPQYNVYYGLPNEEIPKGFQWPTNLTACSNIQLPLKDESDTGDPFSFLSAEMQLEVLLSDDCAKCVQHQSGQCQLDTQGKFYCAKNKRSAQKLGLGIALPLFTIIGLLLILWRCKAKCGIVLYSNPEPESCSVYFGGPVFSYKDLQVATKSFDPSRVLGDGGFGTVYYGKLKDGREVAIKHLYEHNSRRLEQFMNEVKILTRLRHVNLVSLYGCTSYHSHELLLVYEYIPNGTLASHLHHGSSRSSFLPWPIRIKVAIETATALAYLHASDIIHRDVKTNNILLDNSFCVKVADFGMSRLFPNDVTHVSTAPQGTPGYLDPEYHQFYQLTSKSDVYSFGVVLIELISSKPAVDMSRHKDEISLANLAINKIRKGAIGELVDPFLGFESDSGVRREIVMVAELAFQCLQRDRELRPSMEEVLEALRRTESGKEEAEDSHGDVLSEEDDEEEMKVLNEMKATPSPKAVTDKWDSESSITPNISSQSTNQSNVDVRISSLNLEKMK</sequence>